<dbReference type="OrthoDB" id="4724865at2"/>
<sequence length="158" mass="17439">MVSGYETGRHHVSRRVLRGFNAERFTALRKNKTPMMELARLSGVTSSTIYGWEAGTFTPQVDKLAAVMKILGAPIEHVVAVPIDERYPGDWRVLCGLTQPQLAAAAGIATTTLKKIERGETTLTKDKAEKLSHLLGTPVEEYEASWRRARERPPGAPV</sequence>
<evidence type="ECO:0000259" key="2">
    <source>
        <dbReference type="PROSITE" id="PS50943"/>
    </source>
</evidence>
<dbReference type="EMBL" id="LQQA01000005">
    <property type="protein sequence ID" value="ORX18524.1"/>
    <property type="molecule type" value="Genomic_DNA"/>
</dbReference>
<evidence type="ECO:0000313" key="4">
    <source>
        <dbReference type="Proteomes" id="UP000193964"/>
    </source>
</evidence>
<gene>
    <name evidence="3" type="ORF">AWC31_14590</name>
</gene>
<dbReference type="PANTHER" id="PTHR46558:SF4">
    <property type="entry name" value="DNA-BIDING PHAGE PROTEIN"/>
    <property type="match status" value="1"/>
</dbReference>
<organism evidence="3 4">
    <name type="scientific">Mycolicibacterium wolinskyi</name>
    <dbReference type="NCBI Taxonomy" id="59750"/>
    <lineage>
        <taxon>Bacteria</taxon>
        <taxon>Bacillati</taxon>
        <taxon>Actinomycetota</taxon>
        <taxon>Actinomycetes</taxon>
        <taxon>Mycobacteriales</taxon>
        <taxon>Mycobacteriaceae</taxon>
        <taxon>Mycolicibacterium</taxon>
    </lineage>
</organism>
<dbReference type="SMART" id="SM00530">
    <property type="entry name" value="HTH_XRE"/>
    <property type="match status" value="2"/>
</dbReference>
<reference evidence="3 4" key="1">
    <citation type="submission" date="2016-01" db="EMBL/GenBank/DDBJ databases">
        <title>The new phylogeny of the genus Mycobacterium.</title>
        <authorList>
            <person name="Tarcisio F."/>
            <person name="Conor M."/>
            <person name="Antonella G."/>
            <person name="Elisabetta G."/>
            <person name="Giulia F.S."/>
            <person name="Sara T."/>
            <person name="Anna F."/>
            <person name="Clotilde B."/>
            <person name="Roberto B."/>
            <person name="Veronica D.S."/>
            <person name="Fabio R."/>
            <person name="Monica P."/>
            <person name="Olivier J."/>
            <person name="Enrico T."/>
            <person name="Nicola S."/>
        </authorList>
    </citation>
    <scope>NUCLEOTIDE SEQUENCE [LARGE SCALE GENOMIC DNA]</scope>
    <source>
        <strain evidence="3 4">ATCC 700010</strain>
    </source>
</reference>
<dbReference type="Pfam" id="PF01381">
    <property type="entry name" value="HTH_3"/>
    <property type="match status" value="2"/>
</dbReference>
<proteinExistence type="predicted"/>
<dbReference type="CDD" id="cd00093">
    <property type="entry name" value="HTH_XRE"/>
    <property type="match status" value="2"/>
</dbReference>
<name>A0A1X2FJB9_9MYCO</name>
<feature type="domain" description="HTH cro/C1-type" evidence="2">
    <location>
        <begin position="37"/>
        <end position="78"/>
    </location>
</feature>
<dbReference type="GO" id="GO:0003677">
    <property type="term" value="F:DNA binding"/>
    <property type="evidence" value="ECO:0007669"/>
    <property type="project" value="UniProtKB-KW"/>
</dbReference>
<dbReference type="Gene3D" id="1.10.260.40">
    <property type="entry name" value="lambda repressor-like DNA-binding domains"/>
    <property type="match status" value="2"/>
</dbReference>
<evidence type="ECO:0000256" key="1">
    <source>
        <dbReference type="ARBA" id="ARBA00023125"/>
    </source>
</evidence>
<evidence type="ECO:0000313" key="3">
    <source>
        <dbReference type="EMBL" id="ORX18524.1"/>
    </source>
</evidence>
<feature type="domain" description="HTH cro/C1-type" evidence="2">
    <location>
        <begin position="91"/>
        <end position="142"/>
    </location>
</feature>
<dbReference type="PANTHER" id="PTHR46558">
    <property type="entry name" value="TRACRIPTIONAL REGULATORY PROTEIN-RELATED-RELATED"/>
    <property type="match status" value="1"/>
</dbReference>
<keyword evidence="1" id="KW-0238">DNA-binding</keyword>
<dbReference type="AlphaFoldDB" id="A0A1X2FJB9"/>
<dbReference type="InterPro" id="IPR010982">
    <property type="entry name" value="Lambda_DNA-bd_dom_sf"/>
</dbReference>
<comment type="caution">
    <text evidence="3">The sequence shown here is derived from an EMBL/GenBank/DDBJ whole genome shotgun (WGS) entry which is preliminary data.</text>
</comment>
<dbReference type="InterPro" id="IPR001387">
    <property type="entry name" value="Cro/C1-type_HTH"/>
</dbReference>
<dbReference type="SUPFAM" id="SSF47413">
    <property type="entry name" value="lambda repressor-like DNA-binding domains"/>
    <property type="match status" value="2"/>
</dbReference>
<protein>
    <submittedName>
        <fullName evidence="3">XRE family transcriptional regulator</fullName>
    </submittedName>
</protein>
<accession>A0A1X2FJB9</accession>
<dbReference type="PROSITE" id="PS50943">
    <property type="entry name" value="HTH_CROC1"/>
    <property type="match status" value="2"/>
</dbReference>
<dbReference type="Proteomes" id="UP000193964">
    <property type="component" value="Unassembled WGS sequence"/>
</dbReference>